<dbReference type="EMBL" id="SPLM01000109">
    <property type="protein sequence ID" value="TMW59730.1"/>
    <property type="molecule type" value="Genomic_DNA"/>
</dbReference>
<evidence type="ECO:0000256" key="3">
    <source>
        <dbReference type="ARBA" id="ARBA00015407"/>
    </source>
</evidence>
<dbReference type="OrthoDB" id="1708823at2759"/>
<evidence type="ECO:0000313" key="7">
    <source>
        <dbReference type="EMBL" id="TMW59730.1"/>
    </source>
</evidence>
<dbReference type="FunFam" id="3.40.50.720:FF:000860">
    <property type="entry name" value="NEDD8-activating enzyme E1 regulatory subunit"/>
    <property type="match status" value="1"/>
</dbReference>
<accession>A0A8K1FDS6</accession>
<comment type="pathway">
    <text evidence="1 5">Protein modification; protein neddylation.</text>
</comment>
<dbReference type="PANTHER" id="PTHR10953:SF29">
    <property type="entry name" value="NEDD8-ACTIVATING ENZYME E1 REGULATORY SUBUNIT"/>
    <property type="match status" value="1"/>
</dbReference>
<gene>
    <name evidence="7" type="ORF">Poli38472_004799</name>
</gene>
<keyword evidence="4 5" id="KW-0833">Ubl conjugation pathway</keyword>
<dbReference type="InterPro" id="IPR035985">
    <property type="entry name" value="Ubiquitin-activating_enz"/>
</dbReference>
<evidence type="ECO:0000256" key="4">
    <source>
        <dbReference type="ARBA" id="ARBA00022786"/>
    </source>
</evidence>
<dbReference type="Gene3D" id="3.40.50.720">
    <property type="entry name" value="NAD(P)-binding Rossmann-like Domain"/>
    <property type="match status" value="2"/>
</dbReference>
<sequence length="522" mass="57736">MATSDKYDRQLRLWGADGQRRLGSTHILLIHASATGAETLKNLVLPGVKQFTILDDHQVTQADTTNNFFVSSAALGKSRAVTVTELLLEMNSDVSGSYRHANPQHVLENEPEYLDQFQLVIATQVEERVTKRLGELCASKKIPLILVNSYGLLGYFRLQVAQHTILDAKHDPPLHELRLSQPFPALQAYAAQFDLPTLETIDHAHVPFVVILLKAVESWRASHDGVLPKTFPEKNEFKQLIQSMAWGPTGHEVNFIEAVENAYKAYSPPIVPGEVSEVLDAAKEIALTAETPEFWFLARSLADFVAQNDGMLPITGVVPDMTASTETYVVLQQLYVTKAKEDAVGVRTILQQHLASVGLAADSISEEQVEAFCKNSYNLAMLDTRTITEEFKAADLDAIDFEEENQQQSPLIWYFLLRAVSAFVPVFGRYPGSQEAKTGSDTEWLVARAKILASGSPVAEWISHDHALEMVRSCEVELHNIAALMGGVASQEAVKLITHQFLPLNHTYIFNGISGLAATYNV</sequence>
<evidence type="ECO:0000256" key="2">
    <source>
        <dbReference type="ARBA" id="ARBA00006868"/>
    </source>
</evidence>
<evidence type="ECO:0000256" key="1">
    <source>
        <dbReference type="ARBA" id="ARBA00005032"/>
    </source>
</evidence>
<dbReference type="InterPro" id="IPR030667">
    <property type="entry name" value="APP-BP1"/>
</dbReference>
<feature type="domain" description="THIF-type NAD/FAD binding fold" evidence="6">
    <location>
        <begin position="7"/>
        <end position="502"/>
    </location>
</feature>
<evidence type="ECO:0000259" key="6">
    <source>
        <dbReference type="Pfam" id="PF00899"/>
    </source>
</evidence>
<organism evidence="7 8">
    <name type="scientific">Pythium oligandrum</name>
    <name type="common">Mycoparasitic fungus</name>
    <dbReference type="NCBI Taxonomy" id="41045"/>
    <lineage>
        <taxon>Eukaryota</taxon>
        <taxon>Sar</taxon>
        <taxon>Stramenopiles</taxon>
        <taxon>Oomycota</taxon>
        <taxon>Peronosporomycetes</taxon>
        <taxon>Pythiales</taxon>
        <taxon>Pythiaceae</taxon>
        <taxon>Pythium</taxon>
    </lineage>
</organism>
<dbReference type="InterPro" id="IPR045886">
    <property type="entry name" value="ThiF/MoeB/HesA"/>
</dbReference>
<reference evidence="7" key="1">
    <citation type="submission" date="2019-03" db="EMBL/GenBank/DDBJ databases">
        <title>Long read genome sequence of the mycoparasitic Pythium oligandrum ATCC 38472 isolated from sugarbeet rhizosphere.</title>
        <authorList>
            <person name="Gaulin E."/>
        </authorList>
    </citation>
    <scope>NUCLEOTIDE SEQUENCE</scope>
    <source>
        <strain evidence="7">ATCC 38472_TT</strain>
    </source>
</reference>
<dbReference type="PANTHER" id="PTHR10953">
    <property type="entry name" value="UBIQUITIN-ACTIVATING ENZYME E1"/>
    <property type="match status" value="1"/>
</dbReference>
<dbReference type="GO" id="GO:0045116">
    <property type="term" value="P:protein neddylation"/>
    <property type="evidence" value="ECO:0007669"/>
    <property type="project" value="UniProtKB-UniRule"/>
</dbReference>
<dbReference type="Proteomes" id="UP000794436">
    <property type="component" value="Unassembled WGS sequence"/>
</dbReference>
<dbReference type="InterPro" id="IPR000594">
    <property type="entry name" value="ThiF_NAD_FAD-bd"/>
</dbReference>
<keyword evidence="8" id="KW-1185">Reference proteome</keyword>
<proteinExistence type="inferred from homology"/>
<dbReference type="PIRSF" id="PIRSF039099">
    <property type="entry name" value="APP-BP1"/>
    <property type="match status" value="1"/>
</dbReference>
<dbReference type="AlphaFoldDB" id="A0A8K1FDS6"/>
<comment type="similarity">
    <text evidence="2 5">Belongs to the ubiquitin-activating E1 family. ULA1 subfamily.</text>
</comment>
<dbReference type="SUPFAM" id="SSF69572">
    <property type="entry name" value="Activating enzymes of the ubiquitin-like proteins"/>
    <property type="match status" value="1"/>
</dbReference>
<comment type="caution">
    <text evidence="7">The sequence shown here is derived from an EMBL/GenBank/DDBJ whole genome shotgun (WGS) entry which is preliminary data.</text>
</comment>
<evidence type="ECO:0000256" key="5">
    <source>
        <dbReference type="PIRNR" id="PIRNR039099"/>
    </source>
</evidence>
<protein>
    <recommendedName>
        <fullName evidence="3 5">NEDD8-activating enzyme E1 regulatory subunit</fullName>
    </recommendedName>
</protein>
<dbReference type="FunFam" id="3.40.50.720:FF:000475">
    <property type="entry name" value="NEDD8-activating enzyme E1 regulatory subunit"/>
    <property type="match status" value="1"/>
</dbReference>
<dbReference type="Pfam" id="PF00899">
    <property type="entry name" value="ThiF"/>
    <property type="match status" value="1"/>
</dbReference>
<name>A0A8K1FDS6_PYTOL</name>
<dbReference type="UniPathway" id="UPA00885"/>
<dbReference type="GO" id="GO:0005737">
    <property type="term" value="C:cytoplasm"/>
    <property type="evidence" value="ECO:0007669"/>
    <property type="project" value="TreeGrafter"/>
</dbReference>
<evidence type="ECO:0000313" key="8">
    <source>
        <dbReference type="Proteomes" id="UP000794436"/>
    </source>
</evidence>
<dbReference type="GO" id="GO:0019781">
    <property type="term" value="F:NEDD8 activating enzyme activity"/>
    <property type="evidence" value="ECO:0007669"/>
    <property type="project" value="UniProtKB-UniRule"/>
</dbReference>